<accession>A0A6N4XWK2</accession>
<organism evidence="1 2">
    <name type="scientific">Chryseobacterium fistulae</name>
    <dbReference type="NCBI Taxonomy" id="2675058"/>
    <lineage>
        <taxon>Bacteria</taxon>
        <taxon>Pseudomonadati</taxon>
        <taxon>Bacteroidota</taxon>
        <taxon>Flavobacteriia</taxon>
        <taxon>Flavobacteriales</taxon>
        <taxon>Weeksellaceae</taxon>
        <taxon>Chryseobacterium group</taxon>
        <taxon>Chryseobacterium</taxon>
    </lineage>
</organism>
<name>A0A6N4XWK2_9FLAO</name>
<evidence type="ECO:0000313" key="2">
    <source>
        <dbReference type="Proteomes" id="UP000445309"/>
    </source>
</evidence>
<dbReference type="AlphaFoldDB" id="A0A6N4XWK2"/>
<sequence length="62" mass="7668">MLKLTKYNRLNVKYLNVLCFSIELDIKRMMILETLTKTICFLFTFRERGVNRFYNVNHFREE</sequence>
<protein>
    <submittedName>
        <fullName evidence="1">Uncharacterized protein</fullName>
    </submittedName>
</protein>
<gene>
    <name evidence="1" type="ORF">CHRY9393_02835</name>
</gene>
<proteinExistence type="predicted"/>
<keyword evidence="2" id="KW-1185">Reference proteome</keyword>
<dbReference type="Proteomes" id="UP000445309">
    <property type="component" value="Unassembled WGS sequence"/>
</dbReference>
<evidence type="ECO:0000313" key="1">
    <source>
        <dbReference type="EMBL" id="CAA7391061.1"/>
    </source>
</evidence>
<dbReference type="EMBL" id="CACVBY010000080">
    <property type="protein sequence ID" value="CAA7391061.1"/>
    <property type="molecule type" value="Genomic_DNA"/>
</dbReference>
<reference evidence="1 2" key="1">
    <citation type="submission" date="2020-01" db="EMBL/GenBank/DDBJ databases">
        <authorList>
            <person name="Rodrigo-Torres L."/>
            <person name="Arahal R. D."/>
            <person name="Lucena T."/>
        </authorList>
    </citation>
    <scope>NUCLEOTIDE SEQUENCE [LARGE SCALE GENOMIC DNA]</scope>
    <source>
        <strain evidence="1 2">CECT 9393</strain>
    </source>
</reference>